<proteinExistence type="predicted"/>
<reference evidence="1" key="1">
    <citation type="submission" date="2019-03" db="EMBL/GenBank/DDBJ databases">
        <title>WGS assembly of Setaria viridis.</title>
        <authorList>
            <person name="Huang P."/>
            <person name="Jenkins J."/>
            <person name="Grimwood J."/>
            <person name="Barry K."/>
            <person name="Healey A."/>
            <person name="Mamidi S."/>
            <person name="Sreedasyam A."/>
            <person name="Shu S."/>
            <person name="Feldman M."/>
            <person name="Wu J."/>
            <person name="Yu Y."/>
            <person name="Chen C."/>
            <person name="Johnson J."/>
            <person name="Rokhsar D."/>
            <person name="Baxter I."/>
            <person name="Schmutz J."/>
            <person name="Brutnell T."/>
            <person name="Kellogg E."/>
        </authorList>
    </citation>
    <scope>NUCLEOTIDE SEQUENCE [LARGE SCALE GENOMIC DNA]</scope>
</reference>
<accession>A0A4U6USF8</accession>
<keyword evidence="2" id="KW-1185">Reference proteome</keyword>
<gene>
    <name evidence="1" type="ORF">SEVIR_5G135850v2</name>
</gene>
<name>A0A4U6USF8_SETVI</name>
<evidence type="ECO:0000313" key="1">
    <source>
        <dbReference type="EMBL" id="TKW13967.1"/>
    </source>
</evidence>
<dbReference type="AlphaFoldDB" id="A0A4U6USF8"/>
<protein>
    <submittedName>
        <fullName evidence="1">Uncharacterized protein</fullName>
    </submittedName>
</protein>
<dbReference type="Proteomes" id="UP000298652">
    <property type="component" value="Chromosome 5"/>
</dbReference>
<dbReference type="EMBL" id="CM016556">
    <property type="protein sequence ID" value="TKW13967.1"/>
    <property type="molecule type" value="Genomic_DNA"/>
</dbReference>
<dbReference type="Gramene" id="TKW13967">
    <property type="protein sequence ID" value="TKW13967"/>
    <property type="gene ID" value="SEVIR_5G135850v2"/>
</dbReference>
<evidence type="ECO:0000313" key="2">
    <source>
        <dbReference type="Proteomes" id="UP000298652"/>
    </source>
</evidence>
<sequence length="85" mass="9951">MMLRYAREACKFGMAHHRSHRQVHAMPRFPHQIFRASKFGRSSKGYATRAASRVPFPVSVRKREGEVLDEWMMVAALYVSISFFF</sequence>
<organism evidence="1 2">
    <name type="scientific">Setaria viridis</name>
    <name type="common">Green bristlegrass</name>
    <name type="synonym">Setaria italica subsp. viridis</name>
    <dbReference type="NCBI Taxonomy" id="4556"/>
    <lineage>
        <taxon>Eukaryota</taxon>
        <taxon>Viridiplantae</taxon>
        <taxon>Streptophyta</taxon>
        <taxon>Embryophyta</taxon>
        <taxon>Tracheophyta</taxon>
        <taxon>Spermatophyta</taxon>
        <taxon>Magnoliopsida</taxon>
        <taxon>Liliopsida</taxon>
        <taxon>Poales</taxon>
        <taxon>Poaceae</taxon>
        <taxon>PACMAD clade</taxon>
        <taxon>Panicoideae</taxon>
        <taxon>Panicodae</taxon>
        <taxon>Paniceae</taxon>
        <taxon>Cenchrinae</taxon>
        <taxon>Setaria</taxon>
    </lineage>
</organism>